<dbReference type="RefSeq" id="WP_011613345.1">
    <property type="nucleotide sequence ID" value="NC_008312.1"/>
</dbReference>
<dbReference type="HOGENOM" id="CLU_010194_2_10_3"/>
<dbReference type="EMBL" id="CP000393">
    <property type="protein sequence ID" value="ABG53015.1"/>
    <property type="molecule type" value="Genomic_DNA"/>
</dbReference>
<reference evidence="3" key="1">
    <citation type="submission" date="2006-06" db="EMBL/GenBank/DDBJ databases">
        <title>Complete sequence of Trichodesmium erythraeum IMS101.</title>
        <authorList>
            <consortium name="US DOE Joint Genome Institute"/>
            <person name="Copeland A."/>
            <person name="Lucas S."/>
            <person name="Lapidus A."/>
            <person name="Barry K."/>
            <person name="Detter J.C."/>
            <person name="Glavina del Rio T."/>
            <person name="Hammon N."/>
            <person name="Israni S."/>
            <person name="Dalin E."/>
            <person name="Tice H."/>
            <person name="Pitluck S."/>
            <person name="Kiss H."/>
            <person name="Munk A.C."/>
            <person name="Brettin T."/>
            <person name="Bruce D."/>
            <person name="Han C."/>
            <person name="Tapia R."/>
            <person name="Gilna P."/>
            <person name="Schmutz J."/>
            <person name="Larimer F."/>
            <person name="Land M."/>
            <person name="Hauser L."/>
            <person name="Kyrpides N."/>
            <person name="Kim E."/>
            <person name="Richardson P."/>
        </authorList>
    </citation>
    <scope>NUCLEOTIDE SEQUENCE [LARGE SCALE GENOMIC DNA]</scope>
    <source>
        <strain evidence="3">IMS101</strain>
    </source>
</reference>
<sequence length="226" mass="24511">MKKLIVITGISRGLGRAITEEFINLGHTVIGCARSKSAVENLTHKYSNSHQFSCVNVADENNVQEWAKYTLANYSAPDLLINNAAIINQPAPLWKVDSEEFSQLIDINIKGVVNVIRYFVPAMISRGSGIIVNISSGWGRSSSPQVGPYCASKWAIEGLTGALSQELPNPIAAIALNPGIIHTDMLDICFGEDAKSFTSVKSWTKKAVPFLLNLKPEDNGIPLTIS</sequence>
<protein>
    <submittedName>
        <fullName evidence="3">Short-chain dehydrogenase/reductase SDR</fullName>
    </submittedName>
</protein>
<dbReference type="eggNOG" id="COG1028">
    <property type="taxonomic scope" value="Bacteria"/>
</dbReference>
<dbReference type="OrthoDB" id="9775296at2"/>
<dbReference type="CDD" id="cd05233">
    <property type="entry name" value="SDR_c"/>
    <property type="match status" value="1"/>
</dbReference>
<dbReference type="PRINTS" id="PR00080">
    <property type="entry name" value="SDRFAMILY"/>
</dbReference>
<dbReference type="GO" id="GO:0005829">
    <property type="term" value="C:cytosol"/>
    <property type="evidence" value="ECO:0007669"/>
    <property type="project" value="TreeGrafter"/>
</dbReference>
<dbReference type="KEGG" id="ter:Tery_3992"/>
<dbReference type="PRINTS" id="PR00081">
    <property type="entry name" value="GDHRDH"/>
</dbReference>
<dbReference type="PROSITE" id="PS51257">
    <property type="entry name" value="PROKAR_LIPOPROTEIN"/>
    <property type="match status" value="1"/>
</dbReference>
<evidence type="ECO:0000256" key="1">
    <source>
        <dbReference type="ARBA" id="ARBA00006484"/>
    </source>
</evidence>
<comment type="similarity">
    <text evidence="1 2">Belongs to the short-chain dehydrogenases/reductases (SDR) family.</text>
</comment>
<dbReference type="InterPro" id="IPR053241">
    <property type="entry name" value="NADPH_pterin_aldehyde_rdct"/>
</dbReference>
<name>Q10XK9_TRIEI</name>
<dbReference type="Gene3D" id="3.40.50.720">
    <property type="entry name" value="NAD(P)-binding Rossmann-like Domain"/>
    <property type="match status" value="1"/>
</dbReference>
<dbReference type="InterPro" id="IPR002347">
    <property type="entry name" value="SDR_fam"/>
</dbReference>
<dbReference type="PROSITE" id="PS00061">
    <property type="entry name" value="ADH_SHORT"/>
    <property type="match status" value="1"/>
</dbReference>
<dbReference type="Pfam" id="PF00106">
    <property type="entry name" value="adh_short"/>
    <property type="match status" value="1"/>
</dbReference>
<dbReference type="InterPro" id="IPR020904">
    <property type="entry name" value="Sc_DH/Rdtase_CS"/>
</dbReference>
<organism evidence="3">
    <name type="scientific">Trichodesmium erythraeum (strain IMS101)</name>
    <dbReference type="NCBI Taxonomy" id="203124"/>
    <lineage>
        <taxon>Bacteria</taxon>
        <taxon>Bacillati</taxon>
        <taxon>Cyanobacteriota</taxon>
        <taxon>Cyanophyceae</taxon>
        <taxon>Oscillatoriophycideae</taxon>
        <taxon>Oscillatoriales</taxon>
        <taxon>Microcoleaceae</taxon>
        <taxon>Trichodesmium</taxon>
    </lineage>
</organism>
<dbReference type="SUPFAM" id="SSF51735">
    <property type="entry name" value="NAD(P)-binding Rossmann-fold domains"/>
    <property type="match status" value="1"/>
</dbReference>
<dbReference type="STRING" id="203124.Tery_3992"/>
<gene>
    <name evidence="3" type="ordered locus">Tery_3992</name>
</gene>
<dbReference type="InterPro" id="IPR036291">
    <property type="entry name" value="NAD(P)-bd_dom_sf"/>
</dbReference>
<evidence type="ECO:0000313" key="3">
    <source>
        <dbReference type="EMBL" id="ABG53015.1"/>
    </source>
</evidence>
<proteinExistence type="inferred from homology"/>
<dbReference type="AlphaFoldDB" id="Q10XK9"/>
<dbReference type="PANTHER" id="PTHR45267:SF2">
    <property type="entry name" value="NADPH-DEPENDENT PTERIN ALDEHYDE REDUCTASE"/>
    <property type="match status" value="1"/>
</dbReference>
<accession>Q10XK9</accession>
<evidence type="ECO:0000256" key="2">
    <source>
        <dbReference type="RuleBase" id="RU000363"/>
    </source>
</evidence>
<dbReference type="GO" id="GO:0016616">
    <property type="term" value="F:oxidoreductase activity, acting on the CH-OH group of donors, NAD or NADP as acceptor"/>
    <property type="evidence" value="ECO:0007669"/>
    <property type="project" value="TreeGrafter"/>
</dbReference>
<dbReference type="PANTHER" id="PTHR45267">
    <property type="match status" value="1"/>
</dbReference>